<keyword evidence="1 8" id="KW-0444">Lipid biosynthesis</keyword>
<evidence type="ECO:0000313" key="11">
    <source>
        <dbReference type="Proteomes" id="UP001486565"/>
    </source>
</evidence>
<keyword evidence="4 8" id="KW-0276">Fatty acid metabolism</keyword>
<name>A0ABZ2YA41_9FIRM</name>
<sequence>MILGIGTDIIEIKRIEEAVKRNERFLQKCFTKPEQKLFEERKYNIQTIAATFAAKEAVAKALGTGFRTFGLCDIEILRDGKGKPYVITYGNAKKLADELNISQILITLSHCKEYAVAYAIVQKEENL</sequence>
<evidence type="ECO:0000256" key="8">
    <source>
        <dbReference type="HAMAP-Rule" id="MF_00101"/>
    </source>
</evidence>
<evidence type="ECO:0000256" key="3">
    <source>
        <dbReference type="ARBA" id="ARBA00022723"/>
    </source>
</evidence>
<dbReference type="NCBIfam" id="TIGR00516">
    <property type="entry name" value="acpS"/>
    <property type="match status" value="1"/>
</dbReference>
<dbReference type="Proteomes" id="UP001486565">
    <property type="component" value="Chromosome"/>
</dbReference>
<keyword evidence="5 8" id="KW-0460">Magnesium</keyword>
<keyword evidence="2 8" id="KW-0808">Transferase</keyword>
<dbReference type="SUPFAM" id="SSF56214">
    <property type="entry name" value="4'-phosphopantetheinyl transferase"/>
    <property type="match status" value="1"/>
</dbReference>
<feature type="binding site" evidence="8">
    <location>
        <position position="8"/>
    </location>
    <ligand>
        <name>Mg(2+)</name>
        <dbReference type="ChEBI" id="CHEBI:18420"/>
    </ligand>
</feature>
<accession>A0ABZ2YA41</accession>
<keyword evidence="11" id="KW-1185">Reference proteome</keyword>
<keyword evidence="7 8" id="KW-0275">Fatty acid biosynthesis</keyword>
<dbReference type="EC" id="2.7.8.7" evidence="8"/>
<keyword evidence="3 8" id="KW-0479">Metal-binding</keyword>
<dbReference type="EMBL" id="CP121687">
    <property type="protein sequence ID" value="WZL71359.1"/>
    <property type="molecule type" value="Genomic_DNA"/>
</dbReference>
<dbReference type="InterPro" id="IPR002582">
    <property type="entry name" value="ACPS"/>
</dbReference>
<reference evidence="10 11" key="1">
    <citation type="submission" date="2023-03" db="EMBL/GenBank/DDBJ databases">
        <title>Novel Species.</title>
        <authorList>
            <person name="Ma S."/>
        </authorList>
    </citation>
    <scope>NUCLEOTIDE SEQUENCE [LARGE SCALE GENOMIC DNA]</scope>
    <source>
        <strain evidence="10 11">LIND6LT2</strain>
    </source>
</reference>
<dbReference type="Gene3D" id="3.90.470.20">
    <property type="entry name" value="4'-phosphopantetheinyl transferase domain"/>
    <property type="match status" value="1"/>
</dbReference>
<evidence type="ECO:0000256" key="6">
    <source>
        <dbReference type="ARBA" id="ARBA00023098"/>
    </source>
</evidence>
<proteinExistence type="inferred from homology"/>
<feature type="binding site" evidence="8">
    <location>
        <position position="56"/>
    </location>
    <ligand>
        <name>Mg(2+)</name>
        <dbReference type="ChEBI" id="CHEBI:18420"/>
    </ligand>
</feature>
<keyword evidence="6 8" id="KW-0443">Lipid metabolism</keyword>
<gene>
    <name evidence="8 10" type="primary">acpS</name>
    <name evidence="10" type="ORF">QBE51_06855</name>
</gene>
<comment type="function">
    <text evidence="8">Transfers the 4'-phosphopantetheine moiety from coenzyme A to a Ser of acyl-carrier-protein.</text>
</comment>
<evidence type="ECO:0000259" key="9">
    <source>
        <dbReference type="Pfam" id="PF01648"/>
    </source>
</evidence>
<comment type="cofactor">
    <cofactor evidence="8">
        <name>Mg(2+)</name>
        <dbReference type="ChEBI" id="CHEBI:18420"/>
    </cofactor>
</comment>
<evidence type="ECO:0000256" key="4">
    <source>
        <dbReference type="ARBA" id="ARBA00022832"/>
    </source>
</evidence>
<dbReference type="GO" id="GO:0008897">
    <property type="term" value="F:holo-[acyl-carrier-protein] synthase activity"/>
    <property type="evidence" value="ECO:0007669"/>
    <property type="project" value="UniProtKB-EC"/>
</dbReference>
<dbReference type="NCBIfam" id="TIGR00556">
    <property type="entry name" value="pantethn_trn"/>
    <property type="match status" value="1"/>
</dbReference>
<comment type="catalytic activity">
    <reaction evidence="8">
        <text>apo-[ACP] + CoA = holo-[ACP] + adenosine 3',5'-bisphosphate + H(+)</text>
        <dbReference type="Rhea" id="RHEA:12068"/>
        <dbReference type="Rhea" id="RHEA-COMP:9685"/>
        <dbReference type="Rhea" id="RHEA-COMP:9690"/>
        <dbReference type="ChEBI" id="CHEBI:15378"/>
        <dbReference type="ChEBI" id="CHEBI:29999"/>
        <dbReference type="ChEBI" id="CHEBI:57287"/>
        <dbReference type="ChEBI" id="CHEBI:58343"/>
        <dbReference type="ChEBI" id="CHEBI:64479"/>
        <dbReference type="EC" id="2.7.8.7"/>
    </reaction>
</comment>
<dbReference type="InterPro" id="IPR008278">
    <property type="entry name" value="4-PPantetheinyl_Trfase_dom"/>
</dbReference>
<evidence type="ECO:0000256" key="1">
    <source>
        <dbReference type="ARBA" id="ARBA00022516"/>
    </source>
</evidence>
<keyword evidence="8" id="KW-0963">Cytoplasm</keyword>
<evidence type="ECO:0000256" key="2">
    <source>
        <dbReference type="ARBA" id="ARBA00022679"/>
    </source>
</evidence>
<organism evidence="10 11">
    <name type="scientific">Defluviitalea saccharophila</name>
    <dbReference type="NCBI Taxonomy" id="879970"/>
    <lineage>
        <taxon>Bacteria</taxon>
        <taxon>Bacillati</taxon>
        <taxon>Bacillota</taxon>
        <taxon>Clostridia</taxon>
        <taxon>Lachnospirales</taxon>
        <taxon>Defluviitaleaceae</taxon>
        <taxon>Defluviitalea</taxon>
    </lineage>
</organism>
<dbReference type="Pfam" id="PF01648">
    <property type="entry name" value="ACPS"/>
    <property type="match status" value="1"/>
</dbReference>
<dbReference type="InterPro" id="IPR004568">
    <property type="entry name" value="Ppantetheine-prot_Trfase_dom"/>
</dbReference>
<comment type="subcellular location">
    <subcellularLocation>
        <location evidence="8">Cytoplasm</location>
    </subcellularLocation>
</comment>
<evidence type="ECO:0000256" key="7">
    <source>
        <dbReference type="ARBA" id="ARBA00023160"/>
    </source>
</evidence>
<comment type="similarity">
    <text evidence="8">Belongs to the P-Pant transferase superfamily. AcpS family.</text>
</comment>
<dbReference type="HAMAP" id="MF_00101">
    <property type="entry name" value="AcpS"/>
    <property type="match status" value="1"/>
</dbReference>
<evidence type="ECO:0000256" key="5">
    <source>
        <dbReference type="ARBA" id="ARBA00022842"/>
    </source>
</evidence>
<protein>
    <recommendedName>
        <fullName evidence="8">Holo-[acyl-carrier-protein] synthase</fullName>
        <shortName evidence="8">Holo-ACP synthase</shortName>
        <ecNumber evidence="8">2.7.8.7</ecNumber>
    </recommendedName>
    <alternativeName>
        <fullName evidence="8">4'-phosphopantetheinyl transferase AcpS</fullName>
    </alternativeName>
</protein>
<dbReference type="InterPro" id="IPR037143">
    <property type="entry name" value="4-PPantetheinyl_Trfase_dom_sf"/>
</dbReference>
<evidence type="ECO:0000313" key="10">
    <source>
        <dbReference type="EMBL" id="WZL71359.1"/>
    </source>
</evidence>
<feature type="domain" description="4'-phosphopantetheinyl transferase" evidence="9">
    <location>
        <begin position="4"/>
        <end position="119"/>
    </location>
</feature>